<dbReference type="Proteomes" id="UP000499080">
    <property type="component" value="Unassembled WGS sequence"/>
</dbReference>
<keyword evidence="3" id="KW-1185">Reference proteome</keyword>
<comment type="caution">
    <text evidence="2">The sequence shown here is derived from an EMBL/GenBank/DDBJ whole genome shotgun (WGS) entry which is preliminary data.</text>
</comment>
<evidence type="ECO:0000313" key="3">
    <source>
        <dbReference type="Proteomes" id="UP000499080"/>
    </source>
</evidence>
<reference evidence="2 3" key="1">
    <citation type="journal article" date="2019" name="Sci. Rep.">
        <title>Orb-weaving spider Araneus ventricosus genome elucidates the spidroin gene catalogue.</title>
        <authorList>
            <person name="Kono N."/>
            <person name="Nakamura H."/>
            <person name="Ohtoshi R."/>
            <person name="Moran D.A.P."/>
            <person name="Shinohara A."/>
            <person name="Yoshida Y."/>
            <person name="Fujiwara M."/>
            <person name="Mori M."/>
            <person name="Tomita M."/>
            <person name="Arakawa K."/>
        </authorList>
    </citation>
    <scope>NUCLEOTIDE SEQUENCE [LARGE SCALE GENOMIC DNA]</scope>
</reference>
<dbReference type="AlphaFoldDB" id="A0A4Y2BFK2"/>
<accession>A0A4Y2BFK2</accession>
<dbReference type="Pfam" id="PF14214">
    <property type="entry name" value="Helitron_like_N"/>
    <property type="match status" value="1"/>
</dbReference>
<name>A0A4Y2BFK2_ARAVE</name>
<gene>
    <name evidence="2" type="ORF">AVEN_215500_1</name>
</gene>
<sequence>MMEIITKSNIFGTVRCHMYSIEWQKAGLSHAHILLWLTNRIQTNEIDSVISAELPDQNLNKNLFEIVKSHMMHSPCGTVNFDSPCMKGIKCSKRFSKAFLKVTETGADGYPSYSRRKPEGLYYSNSWP</sequence>
<proteinExistence type="predicted"/>
<dbReference type="InterPro" id="IPR025476">
    <property type="entry name" value="Helitron_helicase-like"/>
</dbReference>
<dbReference type="OrthoDB" id="1728974at2759"/>
<feature type="domain" description="Helitron helicase-like" evidence="1">
    <location>
        <begin position="1"/>
        <end position="35"/>
    </location>
</feature>
<protein>
    <recommendedName>
        <fullName evidence="1">Helitron helicase-like domain-containing protein</fullName>
    </recommendedName>
</protein>
<evidence type="ECO:0000313" key="2">
    <source>
        <dbReference type="EMBL" id="GBL90753.1"/>
    </source>
</evidence>
<organism evidence="2 3">
    <name type="scientific">Araneus ventricosus</name>
    <name type="common">Orbweaver spider</name>
    <name type="synonym">Epeira ventricosa</name>
    <dbReference type="NCBI Taxonomy" id="182803"/>
    <lineage>
        <taxon>Eukaryota</taxon>
        <taxon>Metazoa</taxon>
        <taxon>Ecdysozoa</taxon>
        <taxon>Arthropoda</taxon>
        <taxon>Chelicerata</taxon>
        <taxon>Arachnida</taxon>
        <taxon>Araneae</taxon>
        <taxon>Araneomorphae</taxon>
        <taxon>Entelegynae</taxon>
        <taxon>Araneoidea</taxon>
        <taxon>Araneidae</taxon>
        <taxon>Araneus</taxon>
    </lineage>
</organism>
<dbReference type="EMBL" id="BGPR01000074">
    <property type="protein sequence ID" value="GBL90753.1"/>
    <property type="molecule type" value="Genomic_DNA"/>
</dbReference>
<evidence type="ECO:0000259" key="1">
    <source>
        <dbReference type="Pfam" id="PF14214"/>
    </source>
</evidence>